<evidence type="ECO:0000256" key="1">
    <source>
        <dbReference type="SAM" id="MobiDB-lite"/>
    </source>
</evidence>
<dbReference type="InterPro" id="IPR016040">
    <property type="entry name" value="NAD(P)-bd_dom"/>
</dbReference>
<dbReference type="SUPFAM" id="SSF55961">
    <property type="entry name" value="Bet v1-like"/>
    <property type="match status" value="1"/>
</dbReference>
<gene>
    <name evidence="3" type="ORF">SAMN04488563_6024</name>
</gene>
<dbReference type="PANTHER" id="PTHR12126">
    <property type="entry name" value="NADH-UBIQUINONE OXIDOREDUCTASE 39 KDA SUBUNIT-RELATED"/>
    <property type="match status" value="1"/>
</dbReference>
<protein>
    <submittedName>
        <fullName evidence="3">Uncharacterized conserved protein YbjT, contains NAD(P)-binding and DUF2867 domains</fullName>
    </submittedName>
</protein>
<dbReference type="InterPro" id="IPR036291">
    <property type="entry name" value="NAD(P)-bd_dom_sf"/>
</dbReference>
<dbReference type="SUPFAM" id="SSF51735">
    <property type="entry name" value="NAD(P)-binding Rossmann-fold domains"/>
    <property type="match status" value="1"/>
</dbReference>
<sequence length="490" mass="53478">MKVLVAGATGYVGSRLVPRLVAAGHTVRCLARDPGKLRDQPWAGDVEVVRGDVLDWAGLDPALADVDVAHYLVHSLTSRGFASTDRRAAGRFAAAAAQAGARRLVYLGGLHPPETAGLSDHLASRTEVGRIFLDAPVPAVVLQAGVIIGSGSASFEMLRYLTERLPVSVTPRWVHTRTQPIAIRDVLAYLVAATELPGEPNRTFDIGGPQVLTYADMMRGYARAAGLPRRVIVPVPLLTPWLSGQWVNLVTPVPRSIAMPLIESLEHEAVCREDDLRSLLTEPADPTPYARAVELALARIREADVESHWSTATAPGAPSDPLPSDPSWSGGTVRTDQRSVRCDVPPERLWRVIEGIGGQNGWYSFPLAWAVRGWADRLAGGVGLRRGRRDPARLHLGEALDWWRVEAIERGRLLRLRAEMKVPGQAWLEMSLTPDGNGAVYRQRAVFVPRGLAGQLYWWALWPFHGLIFGGMARNIVRTASRQGEAGAFR</sequence>
<dbReference type="InterPro" id="IPR021295">
    <property type="entry name" value="DUF2867"/>
</dbReference>
<dbReference type="AlphaFoldDB" id="A0A1H2LFE6"/>
<dbReference type="EMBL" id="LT629791">
    <property type="protein sequence ID" value="SDU79562.1"/>
    <property type="molecule type" value="Genomic_DNA"/>
</dbReference>
<dbReference type="Pfam" id="PF13460">
    <property type="entry name" value="NAD_binding_10"/>
    <property type="match status" value="1"/>
</dbReference>
<feature type="region of interest" description="Disordered" evidence="1">
    <location>
        <begin position="308"/>
        <end position="338"/>
    </location>
</feature>
<reference evidence="4" key="1">
    <citation type="submission" date="2016-10" db="EMBL/GenBank/DDBJ databases">
        <authorList>
            <person name="Varghese N."/>
            <person name="Submissions S."/>
        </authorList>
    </citation>
    <scope>NUCLEOTIDE SEQUENCE [LARGE SCALE GENOMIC DNA]</scope>
    <source>
        <strain evidence="4">DSM 45079</strain>
    </source>
</reference>
<dbReference type="RefSeq" id="WP_083421433.1">
    <property type="nucleotide sequence ID" value="NZ_LT629791.1"/>
</dbReference>
<evidence type="ECO:0000259" key="2">
    <source>
        <dbReference type="Pfam" id="PF13460"/>
    </source>
</evidence>
<dbReference type="Gene3D" id="3.40.50.720">
    <property type="entry name" value="NAD(P)-binding Rossmann-like Domain"/>
    <property type="match status" value="1"/>
</dbReference>
<evidence type="ECO:0000313" key="3">
    <source>
        <dbReference type="EMBL" id="SDU79562.1"/>
    </source>
</evidence>
<dbReference type="InterPro" id="IPR051207">
    <property type="entry name" value="ComplexI_NDUFA9_subunit"/>
</dbReference>
<proteinExistence type="predicted"/>
<dbReference type="Pfam" id="PF11066">
    <property type="entry name" value="DUF2867"/>
    <property type="match status" value="1"/>
</dbReference>
<dbReference type="Proteomes" id="UP000182977">
    <property type="component" value="Chromosome I"/>
</dbReference>
<dbReference type="STRING" id="419479.SAMN04488563_6024"/>
<dbReference type="PANTHER" id="PTHR12126:SF11">
    <property type="entry name" value="NADH DEHYDROGENASE [UBIQUINONE] 1 ALPHA SUBCOMPLEX SUBUNIT 9, MITOCHONDRIAL"/>
    <property type="match status" value="1"/>
</dbReference>
<keyword evidence="4" id="KW-1185">Reference proteome</keyword>
<organism evidence="3 4">
    <name type="scientific">Jiangella alkaliphila</name>
    <dbReference type="NCBI Taxonomy" id="419479"/>
    <lineage>
        <taxon>Bacteria</taxon>
        <taxon>Bacillati</taxon>
        <taxon>Actinomycetota</taxon>
        <taxon>Actinomycetes</taxon>
        <taxon>Jiangellales</taxon>
        <taxon>Jiangellaceae</taxon>
        <taxon>Jiangella</taxon>
    </lineage>
</organism>
<evidence type="ECO:0000313" key="4">
    <source>
        <dbReference type="Proteomes" id="UP000182977"/>
    </source>
</evidence>
<name>A0A1H2LFE6_9ACTN</name>
<dbReference type="GO" id="GO:0044877">
    <property type="term" value="F:protein-containing complex binding"/>
    <property type="evidence" value="ECO:0007669"/>
    <property type="project" value="TreeGrafter"/>
</dbReference>
<accession>A0A1H2LFE6</accession>
<feature type="domain" description="NAD(P)-binding" evidence="2">
    <location>
        <begin position="7"/>
        <end position="111"/>
    </location>
</feature>